<dbReference type="InterPro" id="IPR017790">
    <property type="entry name" value="Penicillin-binding_protein_2"/>
</dbReference>
<keyword evidence="18" id="KW-1185">Reference proteome</keyword>
<evidence type="ECO:0000256" key="14">
    <source>
        <dbReference type="HAMAP-Rule" id="MF_02081"/>
    </source>
</evidence>
<evidence type="ECO:0000313" key="18">
    <source>
        <dbReference type="Proteomes" id="UP000275461"/>
    </source>
</evidence>
<dbReference type="RefSeq" id="WP_121441988.1">
    <property type="nucleotide sequence ID" value="NZ_RCDA01000001.1"/>
</dbReference>
<dbReference type="NCBIfam" id="TIGR03423">
    <property type="entry name" value="pbp2_mrdA"/>
    <property type="match status" value="1"/>
</dbReference>
<dbReference type="Gene3D" id="3.30.1390.30">
    <property type="entry name" value="Penicillin-binding protein 2a, domain 3"/>
    <property type="match status" value="1"/>
</dbReference>
<dbReference type="OrthoDB" id="9766847at2"/>
<dbReference type="InterPro" id="IPR005311">
    <property type="entry name" value="PBP_dimer"/>
</dbReference>
<dbReference type="EMBL" id="RCDA01000001">
    <property type="protein sequence ID" value="RLK51588.1"/>
    <property type="molecule type" value="Genomic_DNA"/>
</dbReference>
<dbReference type="GO" id="GO:0006508">
    <property type="term" value="P:proteolysis"/>
    <property type="evidence" value="ECO:0007669"/>
    <property type="project" value="UniProtKB-KW"/>
</dbReference>
<accession>A0A498CGY5</accession>
<dbReference type="GO" id="GO:0008658">
    <property type="term" value="F:penicillin binding"/>
    <property type="evidence" value="ECO:0007669"/>
    <property type="project" value="UniProtKB-UniRule"/>
</dbReference>
<evidence type="ECO:0000256" key="10">
    <source>
        <dbReference type="ARBA" id="ARBA00022984"/>
    </source>
</evidence>
<evidence type="ECO:0000256" key="2">
    <source>
        <dbReference type="ARBA" id="ARBA00004236"/>
    </source>
</evidence>
<dbReference type="GO" id="GO:0005886">
    <property type="term" value="C:plasma membrane"/>
    <property type="evidence" value="ECO:0007669"/>
    <property type="project" value="UniProtKB-SubCell"/>
</dbReference>
<dbReference type="Pfam" id="PF03717">
    <property type="entry name" value="PBP_dimer"/>
    <property type="match status" value="1"/>
</dbReference>
<comment type="similarity">
    <text evidence="14">Belongs to the transpeptidase family. MrdA subfamily.</text>
</comment>
<feature type="domain" description="Penicillin-binding protein transpeptidase" evidence="15">
    <location>
        <begin position="267"/>
        <end position="606"/>
    </location>
</feature>
<evidence type="ECO:0000256" key="5">
    <source>
        <dbReference type="ARBA" id="ARBA00022645"/>
    </source>
</evidence>
<dbReference type="HAMAP" id="MF_02081">
    <property type="entry name" value="MrdA_transpept"/>
    <property type="match status" value="1"/>
</dbReference>
<dbReference type="UniPathway" id="UPA00219"/>
<evidence type="ECO:0000256" key="4">
    <source>
        <dbReference type="ARBA" id="ARBA00022519"/>
    </source>
</evidence>
<dbReference type="GO" id="GO:0071555">
    <property type="term" value="P:cell wall organization"/>
    <property type="evidence" value="ECO:0007669"/>
    <property type="project" value="UniProtKB-KW"/>
</dbReference>
<gene>
    <name evidence="14" type="primary">mrdA</name>
    <name evidence="17" type="ORF">DFR31_1531</name>
</gene>
<name>A0A498CGY5_9GAMM</name>
<evidence type="ECO:0000256" key="13">
    <source>
        <dbReference type="ARBA" id="ARBA00023316"/>
    </source>
</evidence>
<keyword evidence="6 14" id="KW-0645">Protease</keyword>
<keyword evidence="12 14" id="KW-0472">Membrane</keyword>
<dbReference type="Gene3D" id="3.40.710.10">
    <property type="entry name" value="DD-peptidase/beta-lactamase superfamily"/>
    <property type="match status" value="1"/>
</dbReference>
<feature type="active site" description="Acyl-ester intermediate" evidence="14">
    <location>
        <position position="326"/>
    </location>
</feature>
<evidence type="ECO:0000256" key="8">
    <source>
        <dbReference type="ARBA" id="ARBA00022801"/>
    </source>
</evidence>
<keyword evidence="13 14" id="KW-0961">Cell wall biogenesis/degradation</keyword>
<comment type="caution">
    <text evidence="17">The sequence shown here is derived from an EMBL/GenBank/DDBJ whole genome shotgun (WGS) entry which is preliminary data.</text>
</comment>
<dbReference type="GO" id="GO:0009002">
    <property type="term" value="F:serine-type D-Ala-D-Ala carboxypeptidase activity"/>
    <property type="evidence" value="ECO:0007669"/>
    <property type="project" value="UniProtKB-UniRule"/>
</dbReference>
<evidence type="ECO:0000256" key="12">
    <source>
        <dbReference type="ARBA" id="ARBA00023136"/>
    </source>
</evidence>
<keyword evidence="11 14" id="KW-1133">Transmembrane helix</keyword>
<evidence type="ECO:0000256" key="6">
    <source>
        <dbReference type="ARBA" id="ARBA00022670"/>
    </source>
</evidence>
<dbReference type="InterPro" id="IPR001460">
    <property type="entry name" value="PCN-bd_Tpept"/>
</dbReference>
<reference evidence="17 18" key="1">
    <citation type="submission" date="2018-10" db="EMBL/GenBank/DDBJ databases">
        <title>Genomic Encyclopedia of Type Strains, Phase IV (KMG-IV): sequencing the most valuable type-strain genomes for metagenomic binning, comparative biology and taxonomic classification.</title>
        <authorList>
            <person name="Goeker M."/>
        </authorList>
    </citation>
    <scope>NUCLEOTIDE SEQUENCE [LARGE SCALE GENOMIC DNA]</scope>
    <source>
        <strain evidence="17 18">DSM 12769</strain>
    </source>
</reference>
<dbReference type="InterPro" id="IPR036138">
    <property type="entry name" value="PBP_dimer_sf"/>
</dbReference>
<dbReference type="InterPro" id="IPR012338">
    <property type="entry name" value="Beta-lactam/transpept-like"/>
</dbReference>
<keyword evidence="5 14" id="KW-0121">Carboxypeptidase</keyword>
<comment type="subcellular location">
    <subcellularLocation>
        <location evidence="14">Cell inner membrane</location>
        <topology evidence="14">Single-pass membrane protein</topology>
    </subcellularLocation>
    <subcellularLocation>
        <location evidence="2">Cell membrane</location>
    </subcellularLocation>
    <subcellularLocation>
        <location evidence="1">Membrane</location>
        <topology evidence="1">Single-pass membrane protein</topology>
    </subcellularLocation>
</comment>
<feature type="transmembrane region" description="Helical" evidence="14">
    <location>
        <begin position="21"/>
        <end position="40"/>
    </location>
</feature>
<evidence type="ECO:0000256" key="3">
    <source>
        <dbReference type="ARBA" id="ARBA00022475"/>
    </source>
</evidence>
<dbReference type="SUPFAM" id="SSF56519">
    <property type="entry name" value="Penicillin binding protein dimerisation domain"/>
    <property type="match status" value="1"/>
</dbReference>
<dbReference type="Gene3D" id="3.90.1310.10">
    <property type="entry name" value="Penicillin-binding protein 2a (Domain 2)"/>
    <property type="match status" value="1"/>
</dbReference>
<dbReference type="Pfam" id="PF00905">
    <property type="entry name" value="Transpeptidase"/>
    <property type="match status" value="1"/>
</dbReference>
<evidence type="ECO:0000256" key="9">
    <source>
        <dbReference type="ARBA" id="ARBA00022960"/>
    </source>
</evidence>
<comment type="pathway">
    <text evidence="14">Cell wall biogenesis; peptidoglycan biosynthesis.</text>
</comment>
<keyword evidence="3 14" id="KW-1003">Cell membrane</keyword>
<evidence type="ECO:0000256" key="1">
    <source>
        <dbReference type="ARBA" id="ARBA00004167"/>
    </source>
</evidence>
<feature type="domain" description="Penicillin-binding protein dimerisation" evidence="16">
    <location>
        <begin position="64"/>
        <end position="235"/>
    </location>
</feature>
<organism evidence="17 18">
    <name type="scientific">Alkalispirillum mobile</name>
    <dbReference type="NCBI Taxonomy" id="85925"/>
    <lineage>
        <taxon>Bacteria</taxon>
        <taxon>Pseudomonadati</taxon>
        <taxon>Pseudomonadota</taxon>
        <taxon>Gammaproteobacteria</taxon>
        <taxon>Chromatiales</taxon>
        <taxon>Ectothiorhodospiraceae</taxon>
        <taxon>Alkalispirillum</taxon>
    </lineage>
</organism>
<dbReference type="InterPro" id="IPR050515">
    <property type="entry name" value="Beta-lactam/transpept"/>
</dbReference>
<dbReference type="AlphaFoldDB" id="A0A498CGY5"/>
<dbReference type="Proteomes" id="UP000275461">
    <property type="component" value="Unassembled WGS sequence"/>
</dbReference>
<evidence type="ECO:0000256" key="7">
    <source>
        <dbReference type="ARBA" id="ARBA00022692"/>
    </source>
</evidence>
<dbReference type="GO" id="GO:0008360">
    <property type="term" value="P:regulation of cell shape"/>
    <property type="evidence" value="ECO:0007669"/>
    <property type="project" value="UniProtKB-KW"/>
</dbReference>
<keyword evidence="8 14" id="KW-0378">Hydrolase</keyword>
<keyword evidence="7 14" id="KW-0812">Transmembrane</keyword>
<evidence type="ECO:0000259" key="15">
    <source>
        <dbReference type="Pfam" id="PF00905"/>
    </source>
</evidence>
<comment type="function">
    <text evidence="14">Catalyzes cross-linking of the peptidoglycan cell wall.</text>
</comment>
<dbReference type="PANTHER" id="PTHR30627:SF2">
    <property type="entry name" value="PEPTIDOGLYCAN D,D-TRANSPEPTIDASE MRDA"/>
    <property type="match status" value="1"/>
</dbReference>
<dbReference type="GO" id="GO:0009252">
    <property type="term" value="P:peptidoglycan biosynthetic process"/>
    <property type="evidence" value="ECO:0007669"/>
    <property type="project" value="UniProtKB-UniRule"/>
</dbReference>
<keyword evidence="9 14" id="KW-0133">Cell shape</keyword>
<comment type="caution">
    <text evidence="14">Lacks conserved residue(s) required for the propagation of feature annotation.</text>
</comment>
<evidence type="ECO:0000313" key="17">
    <source>
        <dbReference type="EMBL" id="RLK51588.1"/>
    </source>
</evidence>
<comment type="catalytic activity">
    <reaction evidence="14">
        <text>Preferential cleavage: (Ac)2-L-Lys-D-Ala-|-D-Ala. Also transpeptidation of peptidyl-alanyl moieties that are N-acyl substituents of D-alanine.</text>
        <dbReference type="EC" id="3.4.16.4"/>
    </reaction>
</comment>
<dbReference type="GO" id="GO:0071972">
    <property type="term" value="F:peptidoglycan L,D-transpeptidase activity"/>
    <property type="evidence" value="ECO:0007669"/>
    <property type="project" value="TreeGrafter"/>
</dbReference>
<protein>
    <recommendedName>
        <fullName evidence="14">Peptidoglycan D,D-transpeptidase MrdA</fullName>
        <ecNumber evidence="14">3.4.16.4</ecNumber>
    </recommendedName>
    <alternativeName>
        <fullName evidence="14">Penicillin-binding protein 2</fullName>
        <shortName evidence="14">PBP-2</shortName>
    </alternativeName>
</protein>
<dbReference type="EC" id="3.4.16.4" evidence="14"/>
<dbReference type="SUPFAM" id="SSF56601">
    <property type="entry name" value="beta-lactamase/transpeptidase-like"/>
    <property type="match status" value="1"/>
</dbReference>
<dbReference type="PANTHER" id="PTHR30627">
    <property type="entry name" value="PEPTIDOGLYCAN D,D-TRANSPEPTIDASE"/>
    <property type="match status" value="1"/>
</dbReference>
<evidence type="ECO:0000256" key="11">
    <source>
        <dbReference type="ARBA" id="ARBA00022989"/>
    </source>
</evidence>
<sequence length="630" mass="70056">MYSNKAIKDGSRESRQFLRRAVVAAVAVALLTGVLVNQMVKLQVRDHEHYSTLSQQNRVRIQPVPPTRGLIYDRNGVLLVENRPSYRLTVTPEQVRDMPALLEALGEVVDLDEADINRFERQLQRSRRFHEVPLKLRLTEEEVARLSVHRHRFPGVEVRAQLTRHYPHGEHMAHVLGYVGRISEQELRRIDTANYAGATHIGKSGVERAYEDLLHGRVGYEQVETNALGRVLRVLERTPPEPGTDLHLTLDSRLQRVAEAALEGQRGSVVAMDAHTGEVLAMVSEPGYDPNLFVGGISHQQFQALQSAGSQPLFNRSIRGQYPPGSTIKPFVALAGLHHGETDERRRVQCSGQFSIPGDDRVYRGRWHSNNGRLALRESIAESCNIYFYDLAYRMGIDDMSDFLAGFGFGQLTGLDMNGERPGVLPSRDWKRGALGEGWYHGETLHTGIGQGYFSVTPLQLAVATAIMANRGYPVEPRLLARTGEGDETLAAPPEVMEREARITVDDPAYWDAVIEGMEMTVHGRYGTARGITNGLDYRIAGKTGTAQVSAQMRDIDHEERPYHHRDHSLFVAFAPAEQPRIAISVVVEHGGGGGRTAAPVARQVLDAYLDMEEALEGEPPPEGYIDGDD</sequence>
<keyword evidence="4 14" id="KW-0997">Cell inner membrane</keyword>
<keyword evidence="10 14" id="KW-0573">Peptidoglycan synthesis</keyword>
<evidence type="ECO:0000259" key="16">
    <source>
        <dbReference type="Pfam" id="PF03717"/>
    </source>
</evidence>
<proteinExistence type="inferred from homology"/>